<gene>
    <name evidence="1" type="ORF">EJB06_01135</name>
</gene>
<proteinExistence type="predicted"/>
<name>A0A430HTR2_9BURK</name>
<dbReference type="AlphaFoldDB" id="A0A430HTR2"/>
<dbReference type="OrthoDB" id="9809695at2"/>
<evidence type="ECO:0000313" key="2">
    <source>
        <dbReference type="Proteomes" id="UP000278085"/>
    </source>
</evidence>
<sequence length="237" mass="24584">MNTVVSNDACPVIELRRYTAAREERAELARRFDEAFAPAFEQLGGVAIGHFCERDRPDGVAWLRGFRSGAARSAIGRAFDAQARLPAAGDAVLLLRALHPGSGLALPTLASDAQGIVVAHILHVRQGLLAACARAAEARFAAYHGRGVIEAGILATHDGQPGAPGAALVWLGVVRDDAALADLRPALDGAAAALAARGLLAAPAEVLVLDPCRHARLRWISAASVTAPAYACTRAAA</sequence>
<evidence type="ECO:0000313" key="1">
    <source>
        <dbReference type="EMBL" id="RSZ60774.1"/>
    </source>
</evidence>
<dbReference type="InterPro" id="IPR011008">
    <property type="entry name" value="Dimeric_a/b-barrel"/>
</dbReference>
<protein>
    <recommendedName>
        <fullName evidence="3">NIPSNAP family protein</fullName>
    </recommendedName>
</protein>
<keyword evidence="2" id="KW-1185">Reference proteome</keyword>
<dbReference type="RefSeq" id="WP_126072158.1">
    <property type="nucleotide sequence ID" value="NZ_CP051166.1"/>
</dbReference>
<dbReference type="Gene3D" id="3.30.70.100">
    <property type="match status" value="1"/>
</dbReference>
<reference evidence="1 2" key="1">
    <citation type="submission" date="2018-12" db="EMBL/GenBank/DDBJ databases">
        <authorList>
            <person name="Yang E."/>
        </authorList>
    </citation>
    <scope>NUCLEOTIDE SEQUENCE [LARGE SCALE GENOMIC DNA]</scope>
    <source>
        <strain evidence="1 2">SOD</strain>
    </source>
</reference>
<dbReference type="SUPFAM" id="SSF54909">
    <property type="entry name" value="Dimeric alpha+beta barrel"/>
    <property type="match status" value="1"/>
</dbReference>
<accession>A0A430HTR2</accession>
<comment type="caution">
    <text evidence="1">The sequence shown here is derived from an EMBL/GenBank/DDBJ whole genome shotgun (WGS) entry which is preliminary data.</text>
</comment>
<dbReference type="EMBL" id="RXLQ01000001">
    <property type="protein sequence ID" value="RSZ60774.1"/>
    <property type="molecule type" value="Genomic_DNA"/>
</dbReference>
<evidence type="ECO:0008006" key="3">
    <source>
        <dbReference type="Google" id="ProtNLM"/>
    </source>
</evidence>
<dbReference type="Proteomes" id="UP000278085">
    <property type="component" value="Unassembled WGS sequence"/>
</dbReference>
<organism evidence="1 2">
    <name type="scientific">Massilia atriviolacea</name>
    <dbReference type="NCBI Taxonomy" id="2495579"/>
    <lineage>
        <taxon>Bacteria</taxon>
        <taxon>Pseudomonadati</taxon>
        <taxon>Pseudomonadota</taxon>
        <taxon>Betaproteobacteria</taxon>
        <taxon>Burkholderiales</taxon>
        <taxon>Oxalobacteraceae</taxon>
        <taxon>Telluria group</taxon>
        <taxon>Massilia</taxon>
    </lineage>
</organism>